<accession>A0ABX6F1V3</accession>
<keyword evidence="1" id="KW-1133">Transmembrane helix</keyword>
<sequence length="172" mass="19312">MSNFPGKTFFSIFLIFLNFFCFGFGFLGLGQPGWEQRGTNLAHLAAGSPRPLFSRQRRSAGVAGTPAQVLPQALPRIELETNVVPQLCFGALLPHTALSNNGAAKRKCSRMRNAEKKSERLALHGTGISYHTIYYTILYYTILYYTQGFILLPLACPLLFRYRHFPIHPVSQ</sequence>
<feature type="transmembrane region" description="Helical" evidence="1">
    <location>
        <begin position="121"/>
        <end position="138"/>
    </location>
</feature>
<evidence type="ECO:0000256" key="1">
    <source>
        <dbReference type="SAM" id="Phobius"/>
    </source>
</evidence>
<protein>
    <submittedName>
        <fullName evidence="2">Uncharacterized protein</fullName>
    </submittedName>
</protein>
<name>A0ABX6F1V3_KLUMA</name>
<evidence type="ECO:0000313" key="3">
    <source>
        <dbReference type="Proteomes" id="UP000422736"/>
    </source>
</evidence>
<dbReference type="Proteomes" id="UP000422736">
    <property type="component" value="Chromosome 6"/>
</dbReference>
<evidence type="ECO:0000313" key="2">
    <source>
        <dbReference type="EMBL" id="QGN17347.1"/>
    </source>
</evidence>
<reference evidence="2 3" key="1">
    <citation type="submission" date="2016-03" db="EMBL/GenBank/DDBJ databases">
        <title>How can Kluyveromyces marxianus grow so fast - potential evolutionary course in Saccharomyces Complex revealed by comparative genomics.</title>
        <authorList>
            <person name="Mo W."/>
            <person name="Lu W."/>
            <person name="Yang X."/>
            <person name="Qi J."/>
            <person name="Lv H."/>
        </authorList>
    </citation>
    <scope>NUCLEOTIDE SEQUENCE [LARGE SCALE GENOMIC DNA]</scope>
    <source>
        <strain evidence="2 3">FIM1</strain>
    </source>
</reference>
<dbReference type="EMBL" id="CP015059">
    <property type="protein sequence ID" value="QGN17347.1"/>
    <property type="molecule type" value="Genomic_DNA"/>
</dbReference>
<keyword evidence="1" id="KW-0472">Membrane</keyword>
<organism evidence="2 3">
    <name type="scientific">Kluyveromyces marxianus</name>
    <name type="common">Yeast</name>
    <name type="synonym">Candida kefyr</name>
    <dbReference type="NCBI Taxonomy" id="4911"/>
    <lineage>
        <taxon>Eukaryota</taxon>
        <taxon>Fungi</taxon>
        <taxon>Dikarya</taxon>
        <taxon>Ascomycota</taxon>
        <taxon>Saccharomycotina</taxon>
        <taxon>Saccharomycetes</taxon>
        <taxon>Saccharomycetales</taxon>
        <taxon>Saccharomycetaceae</taxon>
        <taxon>Kluyveromyces</taxon>
    </lineage>
</organism>
<feature type="transmembrane region" description="Helical" evidence="1">
    <location>
        <begin position="12"/>
        <end position="30"/>
    </location>
</feature>
<keyword evidence="3" id="KW-1185">Reference proteome</keyword>
<gene>
    <name evidence="2" type="ORF">FIM1_4079</name>
</gene>
<proteinExistence type="predicted"/>
<keyword evidence="1" id="KW-0812">Transmembrane</keyword>